<dbReference type="InterPro" id="IPR021131">
    <property type="entry name" value="Ribosomal_uL15/eL18"/>
</dbReference>
<dbReference type="EMBL" id="CAKKNE010000004">
    <property type="protein sequence ID" value="CAH0375089.1"/>
    <property type="molecule type" value="Genomic_DNA"/>
</dbReference>
<dbReference type="AlphaFoldDB" id="A0A7S3ZVT1"/>
<dbReference type="InterPro" id="IPR036227">
    <property type="entry name" value="Ribosomal_uL15/eL18_sf"/>
</dbReference>
<dbReference type="InterPro" id="IPR005749">
    <property type="entry name" value="Ribosomal_uL15_bac-type"/>
</dbReference>
<evidence type="ECO:0000256" key="4">
    <source>
        <dbReference type="SAM" id="MobiDB-lite"/>
    </source>
</evidence>
<evidence type="ECO:0000256" key="5">
    <source>
        <dbReference type="SAM" id="SignalP"/>
    </source>
</evidence>
<dbReference type="Proteomes" id="UP000789595">
    <property type="component" value="Unassembled WGS sequence"/>
</dbReference>
<reference evidence="8" key="2">
    <citation type="submission" date="2021-11" db="EMBL/GenBank/DDBJ databases">
        <authorList>
            <consortium name="Genoscope - CEA"/>
            <person name="William W."/>
        </authorList>
    </citation>
    <scope>NUCLEOTIDE SEQUENCE</scope>
</reference>
<sequence>MARLALLATAGLATAFVSKSGPAPAVVRAPAQTAMQMKLYDWKRREAAEDASVGATEFRVDNIKPAPGATKRKMRKGRGISAGQGATCGFGMRGQKSRSGRPMRAGFEGGQTPLYRRLPKLVGRPTGPGHQNEVFSLIKLEQLAGSSPNSEVDFASLLEAGQVTKKKYDVVKVVGSAGDVSVPAGLTVKAHAFTGSARAAIEGAGGKCVELSKTTQEPVEA</sequence>
<feature type="compositionally biased region" description="Gly residues" evidence="4">
    <location>
        <begin position="80"/>
        <end position="92"/>
    </location>
</feature>
<keyword evidence="9" id="KW-1185">Reference proteome</keyword>
<protein>
    <recommendedName>
        <fullName evidence="6">Large ribosomal subunit protein uL15/eL18 domain-containing protein</fullName>
    </recommendedName>
</protein>
<dbReference type="GO" id="GO:0005762">
    <property type="term" value="C:mitochondrial large ribosomal subunit"/>
    <property type="evidence" value="ECO:0007669"/>
    <property type="project" value="TreeGrafter"/>
</dbReference>
<dbReference type="PANTHER" id="PTHR12934">
    <property type="entry name" value="50S RIBOSOMAL PROTEIN L15"/>
    <property type="match status" value="1"/>
</dbReference>
<dbReference type="GO" id="GO:0003735">
    <property type="term" value="F:structural constituent of ribosome"/>
    <property type="evidence" value="ECO:0007669"/>
    <property type="project" value="InterPro"/>
</dbReference>
<dbReference type="Gene3D" id="3.100.10.10">
    <property type="match status" value="1"/>
</dbReference>
<feature type="region of interest" description="Disordered" evidence="4">
    <location>
        <begin position="67"/>
        <end position="110"/>
    </location>
</feature>
<gene>
    <name evidence="7" type="ORF">PCAL00307_LOCUS11067</name>
    <name evidence="8" type="ORF">PECAL_4P24100</name>
</gene>
<dbReference type="PANTHER" id="PTHR12934:SF11">
    <property type="entry name" value="LARGE RIBOSOMAL SUBUNIT PROTEIN UL15M"/>
    <property type="match status" value="1"/>
</dbReference>
<dbReference type="HAMAP" id="MF_01341">
    <property type="entry name" value="Ribosomal_uL15"/>
    <property type="match status" value="1"/>
</dbReference>
<evidence type="ECO:0000313" key="7">
    <source>
        <dbReference type="EMBL" id="CAE0695631.1"/>
    </source>
</evidence>
<name>A0A7S3ZVT1_9STRA</name>
<dbReference type="SUPFAM" id="SSF52080">
    <property type="entry name" value="Ribosomal proteins L15p and L18e"/>
    <property type="match status" value="1"/>
</dbReference>
<evidence type="ECO:0000313" key="8">
    <source>
        <dbReference type="EMBL" id="CAH0375089.1"/>
    </source>
</evidence>
<comment type="similarity">
    <text evidence="1">Belongs to the universal ribosomal protein uL15 family.</text>
</comment>
<reference evidence="7" key="1">
    <citation type="submission" date="2021-01" db="EMBL/GenBank/DDBJ databases">
        <authorList>
            <person name="Corre E."/>
            <person name="Pelletier E."/>
            <person name="Niang G."/>
            <person name="Scheremetjew M."/>
            <person name="Finn R."/>
            <person name="Kale V."/>
            <person name="Holt S."/>
            <person name="Cochrane G."/>
            <person name="Meng A."/>
            <person name="Brown T."/>
            <person name="Cohen L."/>
        </authorList>
    </citation>
    <scope>NUCLEOTIDE SEQUENCE</scope>
    <source>
        <strain evidence="7">CCMP1756</strain>
    </source>
</reference>
<feature type="chain" id="PRO_5035681035" description="Large ribosomal subunit protein uL15/eL18 domain-containing protein" evidence="5">
    <location>
        <begin position="16"/>
        <end position="221"/>
    </location>
</feature>
<keyword evidence="5" id="KW-0732">Signal</keyword>
<dbReference type="NCBIfam" id="TIGR01071">
    <property type="entry name" value="rplO_bact"/>
    <property type="match status" value="1"/>
</dbReference>
<accession>A0A7S3ZVT1</accession>
<dbReference type="GO" id="GO:0006412">
    <property type="term" value="P:translation"/>
    <property type="evidence" value="ECO:0007669"/>
    <property type="project" value="InterPro"/>
</dbReference>
<organism evidence="7">
    <name type="scientific">Pelagomonas calceolata</name>
    <dbReference type="NCBI Taxonomy" id="35677"/>
    <lineage>
        <taxon>Eukaryota</taxon>
        <taxon>Sar</taxon>
        <taxon>Stramenopiles</taxon>
        <taxon>Ochrophyta</taxon>
        <taxon>Pelagophyceae</taxon>
        <taxon>Pelagomonadales</taxon>
        <taxon>Pelagomonadaceae</taxon>
        <taxon>Pelagomonas</taxon>
    </lineage>
</organism>
<proteinExistence type="inferred from homology"/>
<feature type="signal peptide" evidence="5">
    <location>
        <begin position="1"/>
        <end position="15"/>
    </location>
</feature>
<dbReference type="Pfam" id="PF00828">
    <property type="entry name" value="Ribosomal_L27A"/>
    <property type="match status" value="1"/>
</dbReference>
<evidence type="ECO:0000256" key="3">
    <source>
        <dbReference type="ARBA" id="ARBA00023274"/>
    </source>
</evidence>
<evidence type="ECO:0000256" key="2">
    <source>
        <dbReference type="ARBA" id="ARBA00022980"/>
    </source>
</evidence>
<keyword evidence="3" id="KW-0687">Ribonucleoprotein</keyword>
<evidence type="ECO:0000256" key="1">
    <source>
        <dbReference type="ARBA" id="ARBA00007320"/>
    </source>
</evidence>
<dbReference type="InterPro" id="IPR030878">
    <property type="entry name" value="Ribosomal_uL15"/>
</dbReference>
<dbReference type="EMBL" id="HBIW01012897">
    <property type="protein sequence ID" value="CAE0695631.1"/>
    <property type="molecule type" value="Transcribed_RNA"/>
</dbReference>
<evidence type="ECO:0000313" key="9">
    <source>
        <dbReference type="Proteomes" id="UP000789595"/>
    </source>
</evidence>
<evidence type="ECO:0000259" key="6">
    <source>
        <dbReference type="Pfam" id="PF00828"/>
    </source>
</evidence>
<keyword evidence="2" id="KW-0689">Ribosomal protein</keyword>
<dbReference type="OrthoDB" id="361383at2759"/>
<feature type="domain" description="Large ribosomal subunit protein uL15/eL18" evidence="6">
    <location>
        <begin position="138"/>
        <end position="209"/>
    </location>
</feature>